<proteinExistence type="predicted"/>
<dbReference type="GO" id="GO:0030246">
    <property type="term" value="F:carbohydrate binding"/>
    <property type="evidence" value="ECO:0007669"/>
    <property type="project" value="InterPro"/>
</dbReference>
<organism evidence="4 5">
    <name type="scientific">Salinicola corii</name>
    <dbReference type="NCBI Taxonomy" id="2606937"/>
    <lineage>
        <taxon>Bacteria</taxon>
        <taxon>Pseudomonadati</taxon>
        <taxon>Pseudomonadota</taxon>
        <taxon>Gammaproteobacteria</taxon>
        <taxon>Oceanospirillales</taxon>
        <taxon>Halomonadaceae</taxon>
        <taxon>Salinicola</taxon>
    </lineage>
</organism>
<feature type="region of interest" description="Disordered" evidence="2">
    <location>
        <begin position="1166"/>
        <end position="1187"/>
    </location>
</feature>
<dbReference type="SUPFAM" id="SSF50998">
    <property type="entry name" value="Quinoprotein alcohol dehydrogenase-like"/>
    <property type="match status" value="1"/>
</dbReference>
<evidence type="ECO:0000259" key="3">
    <source>
        <dbReference type="PROSITE" id="PS51175"/>
    </source>
</evidence>
<keyword evidence="1" id="KW-0732">Signal</keyword>
<dbReference type="Gene3D" id="2.60.120.260">
    <property type="entry name" value="Galactose-binding domain-like"/>
    <property type="match status" value="7"/>
</dbReference>
<dbReference type="Pfam" id="PF16990">
    <property type="entry name" value="CBM_35"/>
    <property type="match status" value="1"/>
</dbReference>
<reference evidence="4 5" key="1">
    <citation type="submission" date="2019-08" db="EMBL/GenBank/DDBJ databases">
        <title>Bioinformatics analysis of the strain L3 and L5.</title>
        <authorList>
            <person name="Li X."/>
        </authorList>
    </citation>
    <scope>NUCLEOTIDE SEQUENCE [LARGE SCALE GENOMIC DNA]</scope>
    <source>
        <strain evidence="4 5">L3</strain>
    </source>
</reference>
<dbReference type="Pfam" id="PF03422">
    <property type="entry name" value="CBM_6"/>
    <property type="match status" value="4"/>
</dbReference>
<evidence type="ECO:0000256" key="2">
    <source>
        <dbReference type="SAM" id="MobiDB-lite"/>
    </source>
</evidence>
<feature type="domain" description="CBM6" evidence="3">
    <location>
        <begin position="1635"/>
        <end position="1763"/>
    </location>
</feature>
<feature type="domain" description="CBM6" evidence="3">
    <location>
        <begin position="1462"/>
        <end position="1626"/>
    </location>
</feature>
<feature type="domain" description="CBM6" evidence="3">
    <location>
        <begin position="2149"/>
        <end position="2277"/>
    </location>
</feature>
<comment type="caution">
    <text evidence="4">The sequence shown here is derived from an EMBL/GenBank/DDBJ whole genome shotgun (WGS) entry which is preliminary data.</text>
</comment>
<dbReference type="InterPro" id="IPR011042">
    <property type="entry name" value="6-blade_b-propeller_TolB-like"/>
</dbReference>
<name>A0A640WBP2_9GAMM</name>
<dbReference type="Gene3D" id="2.120.10.30">
    <property type="entry name" value="TolB, C-terminal domain"/>
    <property type="match status" value="1"/>
</dbReference>
<evidence type="ECO:0000313" key="5">
    <source>
        <dbReference type="Proteomes" id="UP000466024"/>
    </source>
</evidence>
<accession>A0A640WBP2</accession>
<dbReference type="EMBL" id="VTPX01000006">
    <property type="protein sequence ID" value="KAA0017743.1"/>
    <property type="molecule type" value="Genomic_DNA"/>
</dbReference>
<dbReference type="RefSeq" id="WP_149435594.1">
    <property type="nucleotide sequence ID" value="NZ_VTPX01000006.1"/>
</dbReference>
<dbReference type="SMART" id="SM00606">
    <property type="entry name" value="CBD_IV"/>
    <property type="match status" value="2"/>
</dbReference>
<dbReference type="InterPro" id="IPR013783">
    <property type="entry name" value="Ig-like_fold"/>
</dbReference>
<feature type="domain" description="CBM6" evidence="3">
    <location>
        <begin position="123"/>
        <end position="271"/>
    </location>
</feature>
<dbReference type="InterPro" id="IPR055240">
    <property type="entry name" value="CBM13-like"/>
</dbReference>
<feature type="domain" description="CBM6" evidence="3">
    <location>
        <begin position="2303"/>
        <end position="2437"/>
    </location>
</feature>
<dbReference type="PROSITE" id="PS51175">
    <property type="entry name" value="CBM6"/>
    <property type="match status" value="7"/>
</dbReference>
<dbReference type="Pfam" id="PF22704">
    <property type="entry name" value="CBM13-like"/>
    <property type="match status" value="1"/>
</dbReference>
<feature type="domain" description="CBM6" evidence="3">
    <location>
        <begin position="462"/>
        <end position="589"/>
    </location>
</feature>
<sequence>MFTLSVIDAQTGAVVESLAQGSAITRALLGENHRLEVTPVDSGGFVASDVAAISLTVTHATGGPLELMATESPYRFLLPSDLDRGLTNLMLDAQDANGQLLAGSEQSTDIEIVNEQGWSGDGFTLQGESLIPDDGASIADTVVRDPSNPETTAAAGADGLWNGSSGPGYLDMGGQIGDAAYFEVQVETAGTYELDVRYAGSSASGASRPMSVLVDGVAQGSLDFPSTGSGTAGWETWQHAKLTLTLDSGANVIRLQNLVGGGPNIDVLTLTAIAVDEVPTSLVIQAEDPGQVSIVDSGATSSGSLTRVVDSEHPDALGNVGAGALGGGYVDFGTDAGDAVTFHVAPDDVGIYTATIRYVNGGTGDRPLLVSVNGSEPTLVSFPPTGSWTNWSEVSISVPLSQADNTLTLTLPSTAQGGVPNGPNIDQISFDYVEALPADPTLVFSIEGEALAIDDGSSAADTVVRDASNPEPTGGGADRLWGEFTGTGYLDMGSQVGDAGSFTVNVAEAGTYLLTIRYAASGVNARPMALSVDGEPQGTIAFASTGLSSAGWENWTETTVEIDLGAGDNVVRLANIGNLGPNIDNLSIHTLPDGGGDPAPEPGDRFEVKINFQPSGTSTPDGYIADTGQAFGQQSLQVNGQTFQYGWVTAASIADGTANGTTPMAIAGQDGDALGNRGGSLPDVDPLQATYAGFDKPGYSQAAGWEIELEDGYYEVTISIGDSGGAYDSVNLINAEGEAFNTPFASMRPDGFPADGDPTNDSDGYRSSLVTRIVQVTDGRLTLDSIGVGSDNTEIQYIEIQSLPDLTPEDDREAPADYAFFTDPRAVAGVGQQQVEVHLQADDGTLPVGIDPTSDFFIGISVVEGRGGALLESLNDGSVKLFNTVTGEAVAFNINTTGGFDSLTISPVEELDEYTSYTLVIDGFKDRGDNNDPSAPTREFQKFTTTFVTGGEPAVQDSEVAFDTSVELNGAEDGAYLFSSITMSPDYSKIYVSTLGGEIKRFDVDPMTGGLSNEQTLALDYFQTDAGARGIVSLTFDPTDPNVLWVTDNYPIPLTGRDNGVPDFSGQVSKITIDDTDATFSGVAETYITGLPRSNGDHVTNSLVFHANPAFDAETNPDVPPYLLYVSQGANTAMGGDDSAWGNRPERLLNAGVLEIDPYRDAPAGGFDVSTEPLPTDGSNTRYEDDDGDLKNGPIDMGGGQYLVFAENGTATMQDANGNVLIDYYDPFAPDAVLKVYATGIRNAYDLVWHSNGNLYAPTNGSAAGGTTPDDPSTAYNEGLINVGIEDDWLFRVEQGGYYGHPNPLHDEYILNGGNPTTGTDPNETDEYAVGTNPDSNYRIDDAYSLGTNRSPNGAIEYTSNVFGATLDGSLLFVEYSGGDDIRWISLDENGNVSSDNVLRDVNGNVIKYVDPLDIIENPLTGQLYLMTLNRSTGESQVVRLDPVPGDIIDPGEGDVELTTIATIQAEDESLAVIASGAGAQIVIRDGDTPEPTPTNPPYGIRPGAFGMDGNTDYSDGTVGGYADFGSTTADFITFNVDVSAADAGDAVLRVRYANGGTANRPLEVFVNDESVGIFAFAPPVGVSGNAAWNTWQTLDIPAELLAGANSVRLQAITNTGPNIDQLEVLIEDTTPGYAVYEAETAVLQGGAIVVPATQSDRDASGTGFVDFVGSGDQSITWNVEVDQSGVYEVAFRYSLTTGKADRPLGLTVNGVNYPTVNFPAESQTVSDWVYQTVEMNLIQGSNSITVTAPNGVGPDIDSLEVPDEPSAVPSNGEISVVSTDPAFFSDRLAFNYLEDNDATSSSPVPREYKDSGSVVITNNGTGELSVSSITLSGPFRLADADALNDLRLAPGQSVEVGVLFDRAAYTPPTSNAADGVFEGVMTVISDDVDQPVTEIQLAGFWQARDEGGWEPNLNEIWRVFGFGNHIDGLSTLDGGGQSVLQNFDLYQAVNDQEVLSRYWQIADGVESATVTQLAALHGYSGALLALHAPGDKSARTALSNHDSLYSQSFLPQIANGDYATATFDRGRIPDGWAGDDIFGISVANLSTDPSLNPSGGGTPPAEDAGIERGYTVRVFQAYDTVGNAISNTYFVVMDYTGINYDYNDNVFLIEGIQPATRTPFNETGTPWTVDNEGLTLDAALFDEGAPHLTYEDSSETQLGTHFREGGVDVQGNGDAIGWIENGEWVEYTLEVNQAGVFDLSFLSALGAQSGAARSITATFDDGGGVYEVATVGVDFTGGWNTFAPTASQQVTLEAGVQTLRLTFSGGAQNLESFSLAPAAQLAFNASGTPWVVDDGLTLNAGFYDEGGPEVAYHDSSEAQLGDNTRNEGVDLRDNGNSIGSIANGEWVEYTIDVATAGTYQLSFAAATMSNGRTVTASVEQDGATYTSAAPHAVINTGGWNNYQANDGIELDLVAGEQTLRLTFNGGAMNLQSFTLTPENTAATTSPMASTMVASEGDSSLMQTMEPEGTIPSDDVAVAGVDHPDTVGVA</sequence>
<dbReference type="CDD" id="cd04080">
    <property type="entry name" value="CBM6_cellulase-like"/>
    <property type="match status" value="2"/>
</dbReference>
<protein>
    <submittedName>
        <fullName evidence="4">Carbohydrate-binding protein</fullName>
    </submittedName>
</protein>
<evidence type="ECO:0000256" key="1">
    <source>
        <dbReference type="ARBA" id="ARBA00022729"/>
    </source>
</evidence>
<dbReference type="InterPro" id="IPR008979">
    <property type="entry name" value="Galactose-bd-like_sf"/>
</dbReference>
<dbReference type="InterPro" id="IPR005084">
    <property type="entry name" value="CBM6"/>
</dbReference>
<dbReference type="InterPro" id="IPR011047">
    <property type="entry name" value="Quinoprotein_ADH-like_sf"/>
</dbReference>
<dbReference type="InterPro" id="IPR006584">
    <property type="entry name" value="Cellulose-bd_IV"/>
</dbReference>
<dbReference type="Gene3D" id="2.60.40.10">
    <property type="entry name" value="Immunoglobulins"/>
    <property type="match status" value="1"/>
</dbReference>
<dbReference type="Gene3D" id="2.60.120.430">
    <property type="entry name" value="Galactose-binding lectin"/>
    <property type="match status" value="1"/>
</dbReference>
<feature type="domain" description="CBM6" evidence="3">
    <location>
        <begin position="307"/>
        <end position="431"/>
    </location>
</feature>
<evidence type="ECO:0000313" key="4">
    <source>
        <dbReference type="EMBL" id="KAA0017743.1"/>
    </source>
</evidence>
<dbReference type="Proteomes" id="UP000466024">
    <property type="component" value="Unassembled WGS sequence"/>
</dbReference>
<keyword evidence="5" id="KW-1185">Reference proteome</keyword>
<gene>
    <name evidence="4" type="ORF">F0A16_11730</name>
</gene>
<dbReference type="SUPFAM" id="SSF49785">
    <property type="entry name" value="Galactose-binding domain-like"/>
    <property type="match status" value="8"/>
</dbReference>